<evidence type="ECO:0000259" key="5">
    <source>
        <dbReference type="Pfam" id="PF09084"/>
    </source>
</evidence>
<evidence type="ECO:0000313" key="6">
    <source>
        <dbReference type="EMBL" id="TQJ11488.1"/>
    </source>
</evidence>
<dbReference type="SUPFAM" id="SSF53850">
    <property type="entry name" value="Periplasmic binding protein-like II"/>
    <property type="match status" value="1"/>
</dbReference>
<dbReference type="GO" id="GO:0042918">
    <property type="term" value="P:alkanesulfonate transmembrane transport"/>
    <property type="evidence" value="ECO:0007669"/>
    <property type="project" value="TreeGrafter"/>
</dbReference>
<gene>
    <name evidence="6" type="ORF">FB475_4405</name>
</gene>
<dbReference type="PROSITE" id="PS51257">
    <property type="entry name" value="PROKAR_LIPOPROTEIN"/>
    <property type="match status" value="1"/>
</dbReference>
<dbReference type="Gene3D" id="3.40.190.10">
    <property type="entry name" value="Periplasmic binding protein-like II"/>
    <property type="match status" value="2"/>
</dbReference>
<comment type="caution">
    <text evidence="6">The sequence shown here is derived from an EMBL/GenBank/DDBJ whole genome shotgun (WGS) entry which is preliminary data.</text>
</comment>
<name>A0A542E815_9ACTN</name>
<evidence type="ECO:0000256" key="3">
    <source>
        <dbReference type="ARBA" id="ARBA00022729"/>
    </source>
</evidence>
<organism evidence="6 7">
    <name type="scientific">Kribbella jejuensis</name>
    <dbReference type="NCBI Taxonomy" id="236068"/>
    <lineage>
        <taxon>Bacteria</taxon>
        <taxon>Bacillati</taxon>
        <taxon>Actinomycetota</taxon>
        <taxon>Actinomycetes</taxon>
        <taxon>Propionibacteriales</taxon>
        <taxon>Kribbellaceae</taxon>
        <taxon>Kribbella</taxon>
    </lineage>
</organism>
<reference evidence="6 7" key="1">
    <citation type="submission" date="2019-06" db="EMBL/GenBank/DDBJ databases">
        <title>Sequencing the genomes of 1000 actinobacteria strains.</title>
        <authorList>
            <person name="Klenk H.-P."/>
        </authorList>
    </citation>
    <scope>NUCLEOTIDE SEQUENCE [LARGE SCALE GENOMIC DNA]</scope>
    <source>
        <strain evidence="6 7">DSM 17305</strain>
    </source>
</reference>
<proteinExistence type="inferred from homology"/>
<sequence>MRTRTAVVISIACAVTLGIAGCANNAQGGSGQVVAGSSSSASGEKVTIMVGGLDKQIYLPFMLAKQLGYYDKAGVNVSLIGEGAGVDATTEMMAGKVQGTGGFYDHTIALRAQDQSAESVVSMLQVPGEVELCRSDLKGTVNSPKDWKGRHLGITDVGSSTDFLTQYLGTQNGIDPSQTTRIGVQAGNTFIAAMQHKQIDCGMTTEPTVSKLLKDKTAYVIEDMRTAAGAKKSLGGTYPATSLYMQTSWVQAHKDVVQKLVNAYVATLKWIQTHTAAQIADMMPPDYYAGIGKAAYTAALASEKGIFNPTGIMPADGPKTCLAVLGAFNPKVKGKSIDLSKTYTNEFVQAAQPLS</sequence>
<accession>A0A542E815</accession>
<dbReference type="PANTHER" id="PTHR30024:SF47">
    <property type="entry name" value="TAURINE-BINDING PERIPLASMIC PROTEIN"/>
    <property type="match status" value="1"/>
</dbReference>
<keyword evidence="3 4" id="KW-0732">Signal</keyword>
<evidence type="ECO:0000256" key="4">
    <source>
        <dbReference type="SAM" id="SignalP"/>
    </source>
</evidence>
<comment type="subcellular location">
    <subcellularLocation>
        <location evidence="1">Periplasm</location>
    </subcellularLocation>
</comment>
<feature type="domain" description="SsuA/THI5-like" evidence="5">
    <location>
        <begin position="59"/>
        <end position="274"/>
    </location>
</feature>
<evidence type="ECO:0000256" key="2">
    <source>
        <dbReference type="ARBA" id="ARBA00010742"/>
    </source>
</evidence>
<dbReference type="PANTHER" id="PTHR30024">
    <property type="entry name" value="ALIPHATIC SULFONATES-BINDING PROTEIN-RELATED"/>
    <property type="match status" value="1"/>
</dbReference>
<dbReference type="Pfam" id="PF09084">
    <property type="entry name" value="NMT1"/>
    <property type="match status" value="1"/>
</dbReference>
<feature type="signal peptide" evidence="4">
    <location>
        <begin position="1"/>
        <end position="28"/>
    </location>
</feature>
<dbReference type="RefSeq" id="WP_141858436.1">
    <property type="nucleotide sequence ID" value="NZ_BAAAKA010000030.1"/>
</dbReference>
<feature type="chain" id="PRO_5022107844" evidence="4">
    <location>
        <begin position="29"/>
        <end position="355"/>
    </location>
</feature>
<dbReference type="InterPro" id="IPR015168">
    <property type="entry name" value="SsuA/THI5"/>
</dbReference>
<evidence type="ECO:0000256" key="1">
    <source>
        <dbReference type="ARBA" id="ARBA00004418"/>
    </source>
</evidence>
<comment type="similarity">
    <text evidence="2">Belongs to the bacterial solute-binding protein SsuA/TauA family.</text>
</comment>
<keyword evidence="7" id="KW-1185">Reference proteome</keyword>
<evidence type="ECO:0000313" key="7">
    <source>
        <dbReference type="Proteomes" id="UP000316298"/>
    </source>
</evidence>
<protein>
    <submittedName>
        <fullName evidence="6">NitT/TauT family transport system substrate-binding protein</fullName>
    </submittedName>
</protein>
<dbReference type="EMBL" id="VFMM01000002">
    <property type="protein sequence ID" value="TQJ11488.1"/>
    <property type="molecule type" value="Genomic_DNA"/>
</dbReference>
<dbReference type="AlphaFoldDB" id="A0A542E815"/>
<dbReference type="OrthoDB" id="174578at2"/>
<dbReference type="GO" id="GO:0042597">
    <property type="term" value="C:periplasmic space"/>
    <property type="evidence" value="ECO:0007669"/>
    <property type="project" value="UniProtKB-SubCell"/>
</dbReference>
<dbReference type="Proteomes" id="UP000316298">
    <property type="component" value="Unassembled WGS sequence"/>
</dbReference>